<evidence type="ECO:0008006" key="3">
    <source>
        <dbReference type="Google" id="ProtNLM"/>
    </source>
</evidence>
<accession>A0A1I3Y0N6</accession>
<reference evidence="1 2" key="1">
    <citation type="submission" date="2016-10" db="EMBL/GenBank/DDBJ databases">
        <authorList>
            <person name="de Groot N.N."/>
        </authorList>
    </citation>
    <scope>NUCLEOTIDE SEQUENCE [LARGE SCALE GENOMIC DNA]</scope>
    <source>
        <strain evidence="1 2">DSM 44468</strain>
    </source>
</reference>
<evidence type="ECO:0000313" key="1">
    <source>
        <dbReference type="EMBL" id="SFK25330.1"/>
    </source>
</evidence>
<sequence length="295" mass="31449">MWEGTGVESEEARTLAHRCHRALDPLHSAVYFAPETDQLLSELGLRRGRMSYFASRAAAMGAVGAGTVAATFYNFNPVLVAKHIPRAWELASPERVLETRLAAADAVLRRLLGEAVSSDEVAEAASLARTASEACTPEGRPLYAAHADLDWPSEPHLALWHAITLLREHRGDGHIAALVAHGVRGLTALITHTATGKGFVPAAAKATRGWSDEEWDAECARLQAEGLLDAEGGLTEQGEQLRQSVEDQTNAAAVAPWRHLGAERAARLHELGRALSRAAVAAGAFPAGMFAAPRA</sequence>
<dbReference type="NCBIfam" id="NF047719">
    <property type="entry name" value="SCO6745_fam_HTH"/>
    <property type="match status" value="1"/>
</dbReference>
<protein>
    <recommendedName>
        <fullName evidence="3">SalK</fullName>
    </recommendedName>
</protein>
<dbReference type="STRING" id="115433.SAMN05421835_116142"/>
<dbReference type="EMBL" id="FORP01000016">
    <property type="protein sequence ID" value="SFK25330.1"/>
    <property type="molecule type" value="Genomic_DNA"/>
</dbReference>
<keyword evidence="2" id="KW-1185">Reference proteome</keyword>
<dbReference type="InterPro" id="IPR054058">
    <property type="entry name" value="HTH_67"/>
</dbReference>
<evidence type="ECO:0000313" key="2">
    <source>
        <dbReference type="Proteomes" id="UP000199025"/>
    </source>
</evidence>
<dbReference type="Proteomes" id="UP000199025">
    <property type="component" value="Unassembled WGS sequence"/>
</dbReference>
<proteinExistence type="predicted"/>
<organism evidence="1 2">
    <name type="scientific">Amycolatopsis sacchari</name>
    <dbReference type="NCBI Taxonomy" id="115433"/>
    <lineage>
        <taxon>Bacteria</taxon>
        <taxon>Bacillati</taxon>
        <taxon>Actinomycetota</taxon>
        <taxon>Actinomycetes</taxon>
        <taxon>Pseudonocardiales</taxon>
        <taxon>Pseudonocardiaceae</taxon>
        <taxon>Amycolatopsis</taxon>
    </lineage>
</organism>
<dbReference type="AlphaFoldDB" id="A0A1I3Y0N6"/>
<name>A0A1I3Y0N6_9PSEU</name>
<gene>
    <name evidence="1" type="ORF">SAMN05421835_116142</name>
</gene>
<dbReference type="Pfam" id="PF21863">
    <property type="entry name" value="HTH_67"/>
    <property type="match status" value="1"/>
</dbReference>